<proteinExistence type="predicted"/>
<evidence type="ECO:0000313" key="3">
    <source>
        <dbReference type="Proteomes" id="UP000694580"/>
    </source>
</evidence>
<evidence type="ECO:0000256" key="1">
    <source>
        <dbReference type="SAM" id="MobiDB-lite"/>
    </source>
</evidence>
<dbReference type="AlphaFoldDB" id="A0AAY4AIZ6"/>
<sequence length="138" mass="15470">MSKFGGERISVELPDASGNSEQRPPGAFTLKLAVAVELATPLPLAPLANTLAPGVPPPAPLLWGLSPECVRSCCFRLEVWEKDFPHTEQEWGRSPECSWLVDCVKALLQTEQTYGFRPRWTFLCRRRLLEFLKGFSPE</sequence>
<evidence type="ECO:0000313" key="2">
    <source>
        <dbReference type="Ensembl" id="ENSDCDP00010008844.1"/>
    </source>
</evidence>
<protein>
    <submittedName>
        <fullName evidence="2">Uncharacterized protein</fullName>
    </submittedName>
</protein>
<keyword evidence="3" id="KW-1185">Reference proteome</keyword>
<name>A0AAY4AIZ6_9TELE</name>
<reference evidence="2" key="3">
    <citation type="submission" date="2025-09" db="UniProtKB">
        <authorList>
            <consortium name="Ensembl"/>
        </authorList>
    </citation>
    <scope>IDENTIFICATION</scope>
</reference>
<feature type="compositionally biased region" description="Basic and acidic residues" evidence="1">
    <location>
        <begin position="1"/>
        <end position="10"/>
    </location>
</feature>
<accession>A0AAY4AIZ6</accession>
<feature type="region of interest" description="Disordered" evidence="1">
    <location>
        <begin position="1"/>
        <end position="23"/>
    </location>
</feature>
<organism evidence="2 3">
    <name type="scientific">Denticeps clupeoides</name>
    <name type="common">denticle herring</name>
    <dbReference type="NCBI Taxonomy" id="299321"/>
    <lineage>
        <taxon>Eukaryota</taxon>
        <taxon>Metazoa</taxon>
        <taxon>Chordata</taxon>
        <taxon>Craniata</taxon>
        <taxon>Vertebrata</taxon>
        <taxon>Euteleostomi</taxon>
        <taxon>Actinopterygii</taxon>
        <taxon>Neopterygii</taxon>
        <taxon>Teleostei</taxon>
        <taxon>Clupei</taxon>
        <taxon>Clupeiformes</taxon>
        <taxon>Denticipitoidei</taxon>
        <taxon>Denticipitidae</taxon>
        <taxon>Denticeps</taxon>
    </lineage>
</organism>
<dbReference type="Proteomes" id="UP000694580">
    <property type="component" value="Chromosome 5"/>
</dbReference>
<reference evidence="2" key="2">
    <citation type="submission" date="2025-08" db="UniProtKB">
        <authorList>
            <consortium name="Ensembl"/>
        </authorList>
    </citation>
    <scope>IDENTIFICATION</scope>
</reference>
<reference evidence="2 3" key="1">
    <citation type="submission" date="2020-06" db="EMBL/GenBank/DDBJ databases">
        <authorList>
            <consortium name="Wellcome Sanger Institute Data Sharing"/>
        </authorList>
    </citation>
    <scope>NUCLEOTIDE SEQUENCE [LARGE SCALE GENOMIC DNA]</scope>
</reference>
<dbReference type="Ensembl" id="ENSDCDT00010009284.1">
    <property type="protein sequence ID" value="ENSDCDP00010008844.1"/>
    <property type="gene ID" value="ENSDCDG00010003971.1"/>
</dbReference>
<dbReference type="GeneTree" id="ENSGT00940000181562"/>